<protein>
    <recommendedName>
        <fullName evidence="2">Stage 0 sporulation protein A homolog</fullName>
    </recommendedName>
</protein>
<dbReference type="Gene3D" id="1.10.10.10">
    <property type="entry name" value="Winged helix-like DNA-binding domain superfamily/Winged helix DNA-binding domain"/>
    <property type="match status" value="1"/>
</dbReference>
<evidence type="ECO:0000256" key="5">
    <source>
        <dbReference type="ARBA" id="ARBA00023163"/>
    </source>
</evidence>
<dbReference type="Pfam" id="PF00486">
    <property type="entry name" value="Trans_reg_C"/>
    <property type="match status" value="1"/>
</dbReference>
<comment type="caution">
    <text evidence="9">The sequence shown here is derived from an EMBL/GenBank/DDBJ whole genome shotgun (WGS) entry which is preliminary data.</text>
</comment>
<keyword evidence="5" id="KW-0804">Transcription</keyword>
<dbReference type="AlphaFoldDB" id="A0A1F2PJH5"/>
<dbReference type="GO" id="GO:0006355">
    <property type="term" value="P:regulation of DNA-templated transcription"/>
    <property type="evidence" value="ECO:0007669"/>
    <property type="project" value="InterPro"/>
</dbReference>
<evidence type="ECO:0000313" key="9">
    <source>
        <dbReference type="EMBL" id="OFV70866.1"/>
    </source>
</evidence>
<reference evidence="10 12" key="2">
    <citation type="submission" date="2019-08" db="EMBL/GenBank/DDBJ databases">
        <title>Isolation and enrichment of carboxydotrophic bacteria from anaerobic sludge for the production of bio-based chemicals from syngas.</title>
        <authorList>
            <person name="Antares A.L."/>
            <person name="Moreira J."/>
            <person name="Diender M."/>
            <person name="Parshina S.N."/>
            <person name="Stams A.J.M."/>
            <person name="Alves M."/>
            <person name="Alves J.I."/>
            <person name="Sousa D.Z."/>
        </authorList>
    </citation>
    <scope>NUCLEOTIDE SEQUENCE [LARGE SCALE GENOMIC DNA]</scope>
    <source>
        <strain evidence="10 12">JM</strain>
    </source>
</reference>
<name>A0A1F2PJH5_9FIRM</name>
<evidence type="ECO:0000256" key="7">
    <source>
        <dbReference type="PROSITE-ProRule" id="PRU00169"/>
    </source>
</evidence>
<organism evidence="9 11">
    <name type="scientific">Acetobacterium wieringae</name>
    <dbReference type="NCBI Taxonomy" id="52694"/>
    <lineage>
        <taxon>Bacteria</taxon>
        <taxon>Bacillati</taxon>
        <taxon>Bacillota</taxon>
        <taxon>Clostridia</taxon>
        <taxon>Eubacteriales</taxon>
        <taxon>Eubacteriaceae</taxon>
        <taxon>Acetobacterium</taxon>
    </lineage>
</organism>
<proteinExistence type="inferred from homology"/>
<dbReference type="SUPFAM" id="SSF48452">
    <property type="entry name" value="TPR-like"/>
    <property type="match status" value="1"/>
</dbReference>
<dbReference type="SUPFAM" id="SSF52172">
    <property type="entry name" value="CheY-like"/>
    <property type="match status" value="1"/>
</dbReference>
<evidence type="ECO:0000256" key="4">
    <source>
        <dbReference type="ARBA" id="ARBA00023125"/>
    </source>
</evidence>
<evidence type="ECO:0000256" key="3">
    <source>
        <dbReference type="ARBA" id="ARBA00023015"/>
    </source>
</evidence>
<dbReference type="Gene3D" id="1.25.40.10">
    <property type="entry name" value="Tetratricopeptide repeat domain"/>
    <property type="match status" value="1"/>
</dbReference>
<dbReference type="Proteomes" id="UP000322619">
    <property type="component" value="Unassembled WGS sequence"/>
</dbReference>
<dbReference type="InterPro" id="IPR001867">
    <property type="entry name" value="OmpR/PhoB-type_DNA-bd"/>
</dbReference>
<keyword evidence="3" id="KW-0805">Transcription regulation</keyword>
<evidence type="ECO:0000256" key="1">
    <source>
        <dbReference type="ARBA" id="ARBA00005820"/>
    </source>
</evidence>
<dbReference type="PANTHER" id="PTHR35807:SF1">
    <property type="entry name" value="TRANSCRIPTIONAL REGULATOR REDD"/>
    <property type="match status" value="1"/>
</dbReference>
<keyword evidence="7" id="KW-0597">Phosphoprotein</keyword>
<dbReference type="Pfam" id="PF00072">
    <property type="entry name" value="Response_reg"/>
    <property type="match status" value="1"/>
</dbReference>
<keyword evidence="4" id="KW-0238">DNA-binding</keyword>
<dbReference type="EMBL" id="LKEU01000027">
    <property type="protein sequence ID" value="OFV70866.1"/>
    <property type="molecule type" value="Genomic_DNA"/>
</dbReference>
<comment type="function">
    <text evidence="6">May play the central regulatory role in sporulation. It may be an element of the effector pathway responsible for the activation of sporulation genes in response to nutritional stress. Spo0A may act in concert with spo0H (a sigma factor) to control the expression of some genes that are critical to the sporulation process.</text>
</comment>
<dbReference type="Pfam" id="PF03704">
    <property type="entry name" value="BTAD"/>
    <property type="match status" value="1"/>
</dbReference>
<comment type="similarity">
    <text evidence="1">Belongs to the AfsR/DnrI/RedD regulatory family.</text>
</comment>
<dbReference type="InterPro" id="IPR011006">
    <property type="entry name" value="CheY-like_superfamily"/>
</dbReference>
<dbReference type="InterPro" id="IPR011990">
    <property type="entry name" value="TPR-like_helical_dom_sf"/>
</dbReference>
<feature type="domain" description="Response regulatory" evidence="8">
    <location>
        <begin position="3"/>
        <end position="117"/>
    </location>
</feature>
<gene>
    <name evidence="9" type="primary">yehT</name>
    <name evidence="9" type="ORF">ACWI_14520</name>
    <name evidence="10" type="ORF">FXB42_15445</name>
</gene>
<accession>A0A1F2PJH5</accession>
<dbReference type="InterPro" id="IPR005158">
    <property type="entry name" value="BTAD"/>
</dbReference>
<dbReference type="InterPro" id="IPR001789">
    <property type="entry name" value="Sig_transdc_resp-reg_receiver"/>
</dbReference>
<dbReference type="InterPro" id="IPR036388">
    <property type="entry name" value="WH-like_DNA-bd_sf"/>
</dbReference>
<dbReference type="SMART" id="SM00448">
    <property type="entry name" value="REC"/>
    <property type="match status" value="1"/>
</dbReference>
<dbReference type="Gene3D" id="3.40.50.2300">
    <property type="match status" value="1"/>
</dbReference>
<sequence>MIRVIIVDDELPALKIAESVLKTCDGVNVCGSYSDQDELMEALPMLDVDLIFLDIKMPGMLGLELAGRINEIKPEVAIVFVTAYDSYAVDAFEIEAFDYILKPLTADRINKTLMRYKKRRAEQGRPQKHCYVSVRSFGRFSVVSEQGETMQFRTAKAEELLAFLIHQQGHAVSKENIMEELWYDRDTERAQSIFYTTLYQLRKDLDHFGLHNAIYSSRKDGGKCALTWRPDHWDYDEFLDLYKQFKASLFNLEEQKRAIELYQEGYLMHNGYLWAAGRQAELELCYLELMEKIVETEVLKQKFESALLYLKKLAKNFPFNASIHVKIIAVYFLLNNKKAALAHYQNVKKEAESWENIDMKTLISNPYSAFEQA</sequence>
<evidence type="ECO:0000259" key="8">
    <source>
        <dbReference type="PROSITE" id="PS50110"/>
    </source>
</evidence>
<dbReference type="RefSeq" id="WP_070370774.1">
    <property type="nucleotide sequence ID" value="NZ_JAYFRG010000044.1"/>
</dbReference>
<dbReference type="InterPro" id="IPR016032">
    <property type="entry name" value="Sig_transdc_resp-reg_C-effctor"/>
</dbReference>
<dbReference type="PROSITE" id="PS50110">
    <property type="entry name" value="RESPONSE_REGULATORY"/>
    <property type="match status" value="1"/>
</dbReference>
<dbReference type="EMBL" id="VSLA01000029">
    <property type="protein sequence ID" value="TYC83646.1"/>
    <property type="molecule type" value="Genomic_DNA"/>
</dbReference>
<feature type="modified residue" description="4-aspartylphosphate" evidence="7">
    <location>
        <position position="54"/>
    </location>
</feature>
<dbReference type="OrthoDB" id="3190595at2"/>
<evidence type="ECO:0000313" key="12">
    <source>
        <dbReference type="Proteomes" id="UP000322619"/>
    </source>
</evidence>
<dbReference type="InterPro" id="IPR051677">
    <property type="entry name" value="AfsR-DnrI-RedD_regulator"/>
</dbReference>
<evidence type="ECO:0000313" key="11">
    <source>
        <dbReference type="Proteomes" id="UP000176244"/>
    </source>
</evidence>
<dbReference type="Proteomes" id="UP000176244">
    <property type="component" value="Unassembled WGS sequence"/>
</dbReference>
<evidence type="ECO:0000256" key="6">
    <source>
        <dbReference type="ARBA" id="ARBA00024867"/>
    </source>
</evidence>
<dbReference type="STRING" id="52694.ACWI_14520"/>
<dbReference type="PANTHER" id="PTHR35807">
    <property type="entry name" value="TRANSCRIPTIONAL REGULATOR REDD-RELATED"/>
    <property type="match status" value="1"/>
</dbReference>
<evidence type="ECO:0000313" key="10">
    <source>
        <dbReference type="EMBL" id="TYC83646.1"/>
    </source>
</evidence>
<dbReference type="SUPFAM" id="SSF46894">
    <property type="entry name" value="C-terminal effector domain of the bipartite response regulators"/>
    <property type="match status" value="1"/>
</dbReference>
<dbReference type="GO" id="GO:0003677">
    <property type="term" value="F:DNA binding"/>
    <property type="evidence" value="ECO:0007669"/>
    <property type="project" value="UniProtKB-KW"/>
</dbReference>
<evidence type="ECO:0000256" key="2">
    <source>
        <dbReference type="ARBA" id="ARBA00018672"/>
    </source>
</evidence>
<reference evidence="9 11" key="1">
    <citation type="submission" date="2015-09" db="EMBL/GenBank/DDBJ databases">
        <title>Genome sequence of Acetobacterium wieringae DSM 1911.</title>
        <authorList>
            <person name="Poehlein A."/>
            <person name="Bengelsdorf F.R."/>
            <person name="Schiel-Bengelsdorf B."/>
            <person name="Duerre P."/>
            <person name="Daniel R."/>
        </authorList>
    </citation>
    <scope>NUCLEOTIDE SEQUENCE [LARGE SCALE GENOMIC DNA]</scope>
    <source>
        <strain evidence="9 11">DSM 1911</strain>
    </source>
</reference>
<dbReference type="GO" id="GO:0000160">
    <property type="term" value="P:phosphorelay signal transduction system"/>
    <property type="evidence" value="ECO:0007669"/>
    <property type="project" value="InterPro"/>
</dbReference>